<sequence length="88" mass="10032">MFSRRPQTINLIPELAGFKSAEVNVSTVETESDFSWIQKNCGGERDIKCLSMVENDDMGDELRTFSFSFLSFSFLSFYPPVVVRFCAD</sequence>
<keyword evidence="1" id="KW-1133">Transmembrane helix</keyword>
<evidence type="ECO:0000313" key="2">
    <source>
        <dbReference type="EMBL" id="KAE8144803.1"/>
    </source>
</evidence>
<reference evidence="2 3" key="1">
    <citation type="submission" date="2019-04" db="EMBL/GenBank/DDBJ databases">
        <title>Friends and foes A comparative genomics study of 23 Aspergillus species from section Flavi.</title>
        <authorList>
            <consortium name="DOE Joint Genome Institute"/>
            <person name="Kjaerbolling I."/>
            <person name="Vesth T."/>
            <person name="Frisvad J.C."/>
            <person name="Nybo J.L."/>
            <person name="Theobald S."/>
            <person name="Kildgaard S."/>
            <person name="Isbrandt T."/>
            <person name="Kuo A."/>
            <person name="Sato A."/>
            <person name="Lyhne E.K."/>
            <person name="Kogle M.E."/>
            <person name="Wiebenga A."/>
            <person name="Kun R.S."/>
            <person name="Lubbers R.J."/>
            <person name="Makela M.R."/>
            <person name="Barry K."/>
            <person name="Chovatia M."/>
            <person name="Clum A."/>
            <person name="Daum C."/>
            <person name="Haridas S."/>
            <person name="He G."/>
            <person name="LaButti K."/>
            <person name="Lipzen A."/>
            <person name="Mondo S."/>
            <person name="Riley R."/>
            <person name="Salamov A."/>
            <person name="Simmons B.A."/>
            <person name="Magnuson J.K."/>
            <person name="Henrissat B."/>
            <person name="Mortensen U.H."/>
            <person name="Larsen T.O."/>
            <person name="Devries R.P."/>
            <person name="Grigoriev I.V."/>
            <person name="Machida M."/>
            <person name="Baker S.E."/>
            <person name="Andersen M.R."/>
        </authorList>
    </citation>
    <scope>NUCLEOTIDE SEQUENCE [LARGE SCALE GENOMIC DNA]</scope>
    <source>
        <strain evidence="2 3">IBT 18842</strain>
    </source>
</reference>
<proteinExistence type="predicted"/>
<accession>A0A5N6TEJ9</accession>
<organism evidence="2 3">
    <name type="scientific">Aspergillus avenaceus</name>
    <dbReference type="NCBI Taxonomy" id="36643"/>
    <lineage>
        <taxon>Eukaryota</taxon>
        <taxon>Fungi</taxon>
        <taxon>Dikarya</taxon>
        <taxon>Ascomycota</taxon>
        <taxon>Pezizomycotina</taxon>
        <taxon>Eurotiomycetes</taxon>
        <taxon>Eurotiomycetidae</taxon>
        <taxon>Eurotiales</taxon>
        <taxon>Aspergillaceae</taxon>
        <taxon>Aspergillus</taxon>
        <taxon>Aspergillus subgen. Circumdati</taxon>
    </lineage>
</organism>
<evidence type="ECO:0000313" key="3">
    <source>
        <dbReference type="Proteomes" id="UP000325780"/>
    </source>
</evidence>
<evidence type="ECO:0000256" key="1">
    <source>
        <dbReference type="SAM" id="Phobius"/>
    </source>
</evidence>
<dbReference type="EMBL" id="ML742433">
    <property type="protein sequence ID" value="KAE8144803.1"/>
    <property type="molecule type" value="Genomic_DNA"/>
</dbReference>
<feature type="transmembrane region" description="Helical" evidence="1">
    <location>
        <begin position="65"/>
        <end position="87"/>
    </location>
</feature>
<protein>
    <submittedName>
        <fullName evidence="2">Uncharacterized protein</fullName>
    </submittedName>
</protein>
<dbReference type="Proteomes" id="UP000325780">
    <property type="component" value="Unassembled WGS sequence"/>
</dbReference>
<keyword evidence="1" id="KW-0812">Transmembrane</keyword>
<dbReference type="AlphaFoldDB" id="A0A5N6TEJ9"/>
<keyword evidence="1" id="KW-0472">Membrane</keyword>
<name>A0A5N6TEJ9_ASPAV</name>
<keyword evidence="3" id="KW-1185">Reference proteome</keyword>
<gene>
    <name evidence="2" type="ORF">BDV25DRAFT_166048</name>
</gene>